<evidence type="ECO:0000313" key="3">
    <source>
        <dbReference type="Proteomes" id="UP001060336"/>
    </source>
</evidence>
<dbReference type="AlphaFoldDB" id="A0A9J7ALV8"/>
<reference evidence="2" key="1">
    <citation type="submission" date="2022-08" db="EMBL/GenBank/DDBJ databases">
        <title>Nisaea acidiphila sp. nov., isolated from a marine algal debris and emended description of the genus Nisaea Urios et al. 2008.</title>
        <authorList>
            <person name="Kwon K."/>
        </authorList>
    </citation>
    <scope>NUCLEOTIDE SEQUENCE</scope>
    <source>
        <strain evidence="2">MEBiC11861</strain>
    </source>
</reference>
<dbReference type="RefSeq" id="WP_257766963.1">
    <property type="nucleotide sequence ID" value="NZ_CP102480.1"/>
</dbReference>
<feature type="chain" id="PRO_5039909676" description="DUF302 domain-containing protein" evidence="1">
    <location>
        <begin position="26"/>
        <end position="180"/>
    </location>
</feature>
<proteinExistence type="predicted"/>
<evidence type="ECO:0000313" key="2">
    <source>
        <dbReference type="EMBL" id="UUX48456.1"/>
    </source>
</evidence>
<name>A0A9J7ALV8_9PROT</name>
<protein>
    <recommendedName>
        <fullName evidence="4">DUF302 domain-containing protein</fullName>
    </recommendedName>
</protein>
<feature type="signal peptide" evidence="1">
    <location>
        <begin position="1"/>
        <end position="25"/>
    </location>
</feature>
<sequence length="180" mass="19394">MRKHTLILAGILLAALAAISGKAEAVEAVAKELVAYKESKIVFDSKTKKTCNLEKSLKDFQDHLDAALISLGINDSEESGLVAVLLISNEAFAIRKSHCAIYVSLSFQTRIPAEMFTRLTDGQKAALERIGSLPVSIWSASAMAVAPLIEPSEGGESDMAQKAVIRLTDAIVDLLRNQRV</sequence>
<accession>A0A9J7ALV8</accession>
<evidence type="ECO:0008006" key="4">
    <source>
        <dbReference type="Google" id="ProtNLM"/>
    </source>
</evidence>
<organism evidence="2 3">
    <name type="scientific">Nisaea acidiphila</name>
    <dbReference type="NCBI Taxonomy" id="1862145"/>
    <lineage>
        <taxon>Bacteria</taxon>
        <taxon>Pseudomonadati</taxon>
        <taxon>Pseudomonadota</taxon>
        <taxon>Alphaproteobacteria</taxon>
        <taxon>Rhodospirillales</taxon>
        <taxon>Thalassobaculaceae</taxon>
        <taxon>Nisaea</taxon>
    </lineage>
</organism>
<dbReference type="Proteomes" id="UP001060336">
    <property type="component" value="Chromosome"/>
</dbReference>
<gene>
    <name evidence="2" type="ORF">NUH88_13675</name>
</gene>
<dbReference type="EMBL" id="CP102480">
    <property type="protein sequence ID" value="UUX48456.1"/>
    <property type="molecule type" value="Genomic_DNA"/>
</dbReference>
<evidence type="ECO:0000256" key="1">
    <source>
        <dbReference type="SAM" id="SignalP"/>
    </source>
</evidence>
<dbReference type="KEGG" id="naci:NUH88_13675"/>
<keyword evidence="1" id="KW-0732">Signal</keyword>
<keyword evidence="3" id="KW-1185">Reference proteome</keyword>